<dbReference type="SUPFAM" id="SSF55874">
    <property type="entry name" value="ATPase domain of HSP90 chaperone/DNA topoisomerase II/histidine kinase"/>
    <property type="match status" value="1"/>
</dbReference>
<proteinExistence type="predicted"/>
<dbReference type="GO" id="GO:0004721">
    <property type="term" value="F:phosphoprotein phosphatase activity"/>
    <property type="evidence" value="ECO:0007669"/>
    <property type="project" value="TreeGrafter"/>
</dbReference>
<dbReference type="InterPro" id="IPR003661">
    <property type="entry name" value="HisK_dim/P_dom"/>
</dbReference>
<dbReference type="GO" id="GO:0016036">
    <property type="term" value="P:cellular response to phosphate starvation"/>
    <property type="evidence" value="ECO:0007669"/>
    <property type="project" value="TreeGrafter"/>
</dbReference>
<evidence type="ECO:0000256" key="8">
    <source>
        <dbReference type="ARBA" id="ARBA00022840"/>
    </source>
</evidence>
<dbReference type="EC" id="2.7.13.3" evidence="3"/>
<evidence type="ECO:0000256" key="5">
    <source>
        <dbReference type="ARBA" id="ARBA00022679"/>
    </source>
</evidence>
<keyword evidence="5" id="KW-0808">Transferase</keyword>
<dbReference type="AlphaFoldDB" id="A0A229P3Y4"/>
<comment type="catalytic activity">
    <reaction evidence="1">
        <text>ATP + protein L-histidine = ADP + protein N-phospho-L-histidine.</text>
        <dbReference type="EC" id="2.7.13.3"/>
    </reaction>
</comment>
<dbReference type="Pfam" id="PF00512">
    <property type="entry name" value="HisKA"/>
    <property type="match status" value="1"/>
</dbReference>
<accession>A0A229P3Y4</accession>
<comment type="caution">
    <text evidence="12">The sequence shown here is derived from an EMBL/GenBank/DDBJ whole genome shotgun (WGS) entry which is preliminary data.</text>
</comment>
<dbReference type="PROSITE" id="PS50109">
    <property type="entry name" value="HIS_KIN"/>
    <property type="match status" value="1"/>
</dbReference>
<evidence type="ECO:0000256" key="7">
    <source>
        <dbReference type="ARBA" id="ARBA00022777"/>
    </source>
</evidence>
<evidence type="ECO:0000256" key="3">
    <source>
        <dbReference type="ARBA" id="ARBA00012438"/>
    </source>
</evidence>
<evidence type="ECO:0000256" key="9">
    <source>
        <dbReference type="ARBA" id="ARBA00023012"/>
    </source>
</evidence>
<dbReference type="OrthoDB" id="368131at2"/>
<dbReference type="Proteomes" id="UP000215145">
    <property type="component" value="Unassembled WGS sequence"/>
</dbReference>
<dbReference type="RefSeq" id="WP_089524074.1">
    <property type="nucleotide sequence ID" value="NZ_NMUQ01000001.1"/>
</dbReference>
<name>A0A229P3Y4_9BACL</name>
<dbReference type="Gene3D" id="3.30.565.10">
    <property type="entry name" value="Histidine kinase-like ATPase, C-terminal domain"/>
    <property type="match status" value="1"/>
</dbReference>
<dbReference type="Pfam" id="PF02518">
    <property type="entry name" value="HATPase_c"/>
    <property type="match status" value="1"/>
</dbReference>
<dbReference type="PANTHER" id="PTHR45453:SF1">
    <property type="entry name" value="PHOSPHATE REGULON SENSOR PROTEIN PHOR"/>
    <property type="match status" value="1"/>
</dbReference>
<evidence type="ECO:0000313" key="12">
    <source>
        <dbReference type="EMBL" id="OXM16996.1"/>
    </source>
</evidence>
<evidence type="ECO:0000256" key="1">
    <source>
        <dbReference type="ARBA" id="ARBA00000085"/>
    </source>
</evidence>
<dbReference type="CDD" id="cd00082">
    <property type="entry name" value="HisKA"/>
    <property type="match status" value="1"/>
</dbReference>
<evidence type="ECO:0000313" key="13">
    <source>
        <dbReference type="Proteomes" id="UP000215145"/>
    </source>
</evidence>
<dbReference type="GO" id="GO:0005524">
    <property type="term" value="F:ATP binding"/>
    <property type="evidence" value="ECO:0007669"/>
    <property type="project" value="UniProtKB-KW"/>
</dbReference>
<keyword evidence="9" id="KW-0902">Two-component regulatory system</keyword>
<dbReference type="InterPro" id="IPR003594">
    <property type="entry name" value="HATPase_dom"/>
</dbReference>
<dbReference type="InterPro" id="IPR005467">
    <property type="entry name" value="His_kinase_dom"/>
</dbReference>
<evidence type="ECO:0000259" key="11">
    <source>
        <dbReference type="PROSITE" id="PS50109"/>
    </source>
</evidence>
<keyword evidence="4" id="KW-0597">Phosphoprotein</keyword>
<keyword evidence="10" id="KW-1133">Transmembrane helix</keyword>
<evidence type="ECO:0000256" key="2">
    <source>
        <dbReference type="ARBA" id="ARBA00004370"/>
    </source>
</evidence>
<evidence type="ECO:0000256" key="10">
    <source>
        <dbReference type="SAM" id="Phobius"/>
    </source>
</evidence>
<feature type="domain" description="Histidine kinase" evidence="11">
    <location>
        <begin position="366"/>
        <end position="583"/>
    </location>
</feature>
<dbReference type="PRINTS" id="PR00344">
    <property type="entry name" value="BCTRLSENSOR"/>
</dbReference>
<keyword evidence="10" id="KW-0812">Transmembrane</keyword>
<dbReference type="CDD" id="cd00075">
    <property type="entry name" value="HATPase"/>
    <property type="match status" value="1"/>
</dbReference>
<dbReference type="SMART" id="SM00388">
    <property type="entry name" value="HisKA"/>
    <property type="match status" value="1"/>
</dbReference>
<evidence type="ECO:0000256" key="6">
    <source>
        <dbReference type="ARBA" id="ARBA00022741"/>
    </source>
</evidence>
<reference evidence="12 13" key="1">
    <citation type="submission" date="2017-07" db="EMBL/GenBank/DDBJ databases">
        <title>Paenibacillus herberti R33 genome sequencing and assembly.</title>
        <authorList>
            <person name="Su W."/>
        </authorList>
    </citation>
    <scope>NUCLEOTIDE SEQUENCE [LARGE SCALE GENOMIC DNA]</scope>
    <source>
        <strain evidence="12 13">R33</strain>
    </source>
</reference>
<keyword evidence="7 12" id="KW-0418">Kinase</keyword>
<dbReference type="Gene3D" id="1.10.287.130">
    <property type="match status" value="1"/>
</dbReference>
<dbReference type="InterPro" id="IPR036890">
    <property type="entry name" value="HATPase_C_sf"/>
</dbReference>
<dbReference type="PANTHER" id="PTHR45453">
    <property type="entry name" value="PHOSPHATE REGULON SENSOR PROTEIN PHOR"/>
    <property type="match status" value="1"/>
</dbReference>
<dbReference type="SMART" id="SM00387">
    <property type="entry name" value="HATPase_c"/>
    <property type="match status" value="1"/>
</dbReference>
<dbReference type="EMBL" id="NMUQ01000001">
    <property type="protein sequence ID" value="OXM16996.1"/>
    <property type="molecule type" value="Genomic_DNA"/>
</dbReference>
<keyword evidence="10" id="KW-0472">Membrane</keyword>
<sequence>MNFKQRLTLKFILQLAVAGLVVLIIAAVTVSWMFKRFNEINIARDFTSAGLPQLVQSSQLGKDGIRFAPSLLEQVKKNKGWLQSLDENGVVESAYHTPADVPMRYGTGELVAYWTGTKPFPYHLALWIQEKDGRLFTLVYGVPNQLEPLLNEISKATIPTAEGKLKLPDSIAGKTKVAKAFVQLINSEGVELASYNKPNAVPSKYTVQELALRTMYAQQYGYHIVSSYDEQTGRTWLIGEPIPGGGNSSKATLIPEETQVVIVGSAVMIAVVLVLFMLLSLWQAHRFGAPMLHMLVWLDSIGKAVYKEPVDRNGLHRSRTPTGKWRRRYRVFSDVMVSIEKLSAALQRDQTMREQTESLREEWIAGVTHDLKTPLSSITGYAHLLAEPAYAWSQEEVHKFSTKMLDKSAHMDMLISDLAMTYRLKTGILPPETMEIELNAWLHEALQQAAADPVYGNNRIVFHAAPIDVITKLYTPWLERIVNNLTANSLLHNPPETVLTVSVLAREGSSGITIQFADDGGGMDELTLNRLFERYYRGTDTVSTSNGSGLGMAISKGLIEAMGGQISVETTPGEGTVISLIWR</sequence>
<dbReference type="InterPro" id="IPR050351">
    <property type="entry name" value="BphY/WalK/GraS-like"/>
</dbReference>
<dbReference type="GO" id="GO:0005886">
    <property type="term" value="C:plasma membrane"/>
    <property type="evidence" value="ECO:0007669"/>
    <property type="project" value="TreeGrafter"/>
</dbReference>
<feature type="transmembrane region" description="Helical" evidence="10">
    <location>
        <begin position="260"/>
        <end position="282"/>
    </location>
</feature>
<dbReference type="SUPFAM" id="SSF47384">
    <property type="entry name" value="Homodimeric domain of signal transducing histidine kinase"/>
    <property type="match status" value="1"/>
</dbReference>
<organism evidence="12 13">
    <name type="scientific">Paenibacillus herberti</name>
    <dbReference type="NCBI Taxonomy" id="1619309"/>
    <lineage>
        <taxon>Bacteria</taxon>
        <taxon>Bacillati</taxon>
        <taxon>Bacillota</taxon>
        <taxon>Bacilli</taxon>
        <taxon>Bacillales</taxon>
        <taxon>Paenibacillaceae</taxon>
        <taxon>Paenibacillus</taxon>
    </lineage>
</organism>
<keyword evidence="8" id="KW-0067">ATP-binding</keyword>
<comment type="subcellular location">
    <subcellularLocation>
        <location evidence="2">Membrane</location>
    </subcellularLocation>
</comment>
<dbReference type="GO" id="GO:0000155">
    <property type="term" value="F:phosphorelay sensor kinase activity"/>
    <property type="evidence" value="ECO:0007669"/>
    <property type="project" value="InterPro"/>
</dbReference>
<dbReference type="InterPro" id="IPR036097">
    <property type="entry name" value="HisK_dim/P_sf"/>
</dbReference>
<keyword evidence="6" id="KW-0547">Nucleotide-binding</keyword>
<evidence type="ECO:0000256" key="4">
    <source>
        <dbReference type="ARBA" id="ARBA00022553"/>
    </source>
</evidence>
<dbReference type="InterPro" id="IPR004358">
    <property type="entry name" value="Sig_transdc_His_kin-like_C"/>
</dbReference>
<protein>
    <recommendedName>
        <fullName evidence="3">histidine kinase</fullName>
        <ecNumber evidence="3">2.7.13.3</ecNumber>
    </recommendedName>
</protein>
<keyword evidence="13" id="KW-1185">Reference proteome</keyword>
<gene>
    <name evidence="12" type="ORF">CGZ75_10290</name>
</gene>
<feature type="transmembrane region" description="Helical" evidence="10">
    <location>
        <begin position="12"/>
        <end position="34"/>
    </location>
</feature>